<dbReference type="Proteomes" id="UP000572051">
    <property type="component" value="Unassembled WGS sequence"/>
</dbReference>
<evidence type="ECO:0000256" key="1">
    <source>
        <dbReference type="SAM" id="MobiDB-lite"/>
    </source>
</evidence>
<keyword evidence="3" id="KW-0413">Isomerase</keyword>
<evidence type="ECO:0000313" key="3">
    <source>
        <dbReference type="EMBL" id="NYJ35752.1"/>
    </source>
</evidence>
<evidence type="ECO:0000259" key="2">
    <source>
        <dbReference type="PROSITE" id="PS00371"/>
    </source>
</evidence>
<dbReference type="GO" id="GO:0009401">
    <property type="term" value="P:phosphoenolpyruvate-dependent sugar phosphotransferase system"/>
    <property type="evidence" value="ECO:0007669"/>
    <property type="project" value="InterPro"/>
</dbReference>
<feature type="domain" description="PTS EIIA type-1" evidence="2">
    <location>
        <begin position="79"/>
        <end position="91"/>
    </location>
</feature>
<dbReference type="RefSeq" id="WP_179825114.1">
    <property type="nucleotide sequence ID" value="NZ_JACCFS010000001.1"/>
</dbReference>
<name>A0A7Z0EP79_9ACTN</name>
<accession>A0A7Z0EP79</accession>
<gene>
    <name evidence="3" type="ORF">HNR10_003633</name>
</gene>
<dbReference type="EMBL" id="JACCFS010000001">
    <property type="protein sequence ID" value="NYJ35752.1"/>
    <property type="molecule type" value="Genomic_DNA"/>
</dbReference>
<comment type="caution">
    <text evidence="3">The sequence shown here is derived from an EMBL/GenBank/DDBJ whole genome shotgun (WGS) entry which is preliminary data.</text>
</comment>
<evidence type="ECO:0000313" key="4">
    <source>
        <dbReference type="Proteomes" id="UP000572051"/>
    </source>
</evidence>
<dbReference type="InterPro" id="IPR001127">
    <property type="entry name" value="PTS_EIIA_1_perm"/>
</dbReference>
<dbReference type="InterPro" id="IPR036291">
    <property type="entry name" value="NAD(P)-bd_dom_sf"/>
</dbReference>
<sequence length="326" mass="34136">MTRVVLVTGVSNPVAARVAQALSAEPGVRRVIGADSAPPPAAEVGPRSSAEDGDGPGGVEYVHVGLHDESLGQIVADSGAEIILHLGLDTARGPHREDTLLGTMRVLAAAQRSARVKRVVVRSSASLDADDAAEVERDTLGLQRRRPDVSVAVLRLANLIGPSVDTPLTRYLGARFVPTVLGSDPSVRFVHEDDAAEALVRMALSDETGHFDVAGADSVPLSDCLRRVGGQRLPVPARGLKVLRSMAKHGRIDYASASNTRAVSVGRLATGMDTAPLEKALDWSPSYSSPQAFETFVGSRAQAAPTRGAGLRPVHVLALARATLGR</sequence>
<keyword evidence="4" id="KW-1185">Reference proteome</keyword>
<organism evidence="3 4">
    <name type="scientific">Nocardiopsis aegyptia</name>
    <dbReference type="NCBI Taxonomy" id="220378"/>
    <lineage>
        <taxon>Bacteria</taxon>
        <taxon>Bacillati</taxon>
        <taxon>Actinomycetota</taxon>
        <taxon>Actinomycetes</taxon>
        <taxon>Streptosporangiales</taxon>
        <taxon>Nocardiopsidaceae</taxon>
        <taxon>Nocardiopsis</taxon>
    </lineage>
</organism>
<dbReference type="SUPFAM" id="SSF51735">
    <property type="entry name" value="NAD(P)-binding Rossmann-fold domains"/>
    <property type="match status" value="1"/>
</dbReference>
<protein>
    <submittedName>
        <fullName evidence="3">UDP-glucose 4-epimerase</fullName>
        <ecNumber evidence="3">5.1.3.2</ecNumber>
    </submittedName>
</protein>
<dbReference type="Gene3D" id="3.40.50.720">
    <property type="entry name" value="NAD(P)-binding Rossmann-like Domain"/>
    <property type="match status" value="2"/>
</dbReference>
<dbReference type="PROSITE" id="PS00371">
    <property type="entry name" value="PTS_EIIA_TYPE_1_HIS"/>
    <property type="match status" value="1"/>
</dbReference>
<reference evidence="3 4" key="1">
    <citation type="submission" date="2020-07" db="EMBL/GenBank/DDBJ databases">
        <title>Sequencing the genomes of 1000 actinobacteria strains.</title>
        <authorList>
            <person name="Klenk H.-P."/>
        </authorList>
    </citation>
    <scope>NUCLEOTIDE SEQUENCE [LARGE SCALE GENOMIC DNA]</scope>
    <source>
        <strain evidence="3 4">DSM 44442</strain>
    </source>
</reference>
<feature type="region of interest" description="Disordered" evidence="1">
    <location>
        <begin position="31"/>
        <end position="56"/>
    </location>
</feature>
<dbReference type="GO" id="GO:0003978">
    <property type="term" value="F:UDP-glucose 4-epimerase activity"/>
    <property type="evidence" value="ECO:0007669"/>
    <property type="project" value="UniProtKB-EC"/>
</dbReference>
<proteinExistence type="predicted"/>
<dbReference type="EC" id="5.1.3.2" evidence="3"/>
<dbReference type="AlphaFoldDB" id="A0A7Z0EP79"/>